<feature type="region of interest" description="Disordered" evidence="1">
    <location>
        <begin position="518"/>
        <end position="537"/>
    </location>
</feature>
<dbReference type="InterPro" id="IPR001119">
    <property type="entry name" value="SLH_dom"/>
</dbReference>
<dbReference type="Pfam" id="PF00395">
    <property type="entry name" value="SLH"/>
    <property type="match status" value="3"/>
</dbReference>
<feature type="compositionally biased region" description="Basic and acidic residues" evidence="1">
    <location>
        <begin position="721"/>
        <end position="738"/>
    </location>
</feature>
<dbReference type="Proteomes" id="UP001596028">
    <property type="component" value="Unassembled WGS sequence"/>
</dbReference>
<accession>A0ABV9F669</accession>
<feature type="compositionally biased region" description="Polar residues" evidence="1">
    <location>
        <begin position="272"/>
        <end position="282"/>
    </location>
</feature>
<gene>
    <name evidence="3" type="ORF">ACFO3S_04255</name>
</gene>
<proteinExistence type="predicted"/>
<dbReference type="PANTHER" id="PTHR43308:SF5">
    <property type="entry name" value="S-LAYER PROTEIN _ PEPTIDOGLYCAN ENDO-BETA-N-ACETYLGLUCOSAMINIDASE"/>
    <property type="match status" value="1"/>
</dbReference>
<evidence type="ECO:0000256" key="1">
    <source>
        <dbReference type="SAM" id="MobiDB-lite"/>
    </source>
</evidence>
<feature type="region of interest" description="Disordered" evidence="1">
    <location>
        <begin position="1028"/>
        <end position="1051"/>
    </location>
</feature>
<dbReference type="PROSITE" id="PS51272">
    <property type="entry name" value="SLH"/>
    <property type="match status" value="3"/>
</dbReference>
<feature type="compositionally biased region" description="Polar residues" evidence="1">
    <location>
        <begin position="295"/>
        <end position="306"/>
    </location>
</feature>
<feature type="region of interest" description="Disordered" evidence="1">
    <location>
        <begin position="855"/>
        <end position="874"/>
    </location>
</feature>
<evidence type="ECO:0000259" key="2">
    <source>
        <dbReference type="PROSITE" id="PS51272"/>
    </source>
</evidence>
<sequence>MNQDDLKTKIVSVSGQAATASRGANTVTINPSTIFVGGQVTFTATGSRQSEPGVSHEDEKFIPLKWRLWNQQTGEKIFEYRDFTHPDNFTEVIDQLEAGRYEVEVNYYMYKYDFESGEWGQRQEDDTKRAPFNVVYPANPDNNKVNATPSSVISGGTFTLTAEGDRQSEIGDFIGNERFVPASWSSTDGESGTFAKSGAEYTSFYTPSEAGDLTLTVTFIKQTWNGSAWTNTATEDQKTVQVNAEIATTNAANNRVSADPESIVSGGTATVTVSGDRQSENGVFTGDERFVPAGWTSTDGQSDNLTPTDGSFQYSSSTRGTHTLTTTFQKQQWNSAAGEWEDVVGVIDTKTAMVKVIATASDSGNTVGVSPDRVTSGEAVTVRAEGDRQSEDGLTEGDERYIPAGWSSTDGRSGTFIRNGTEYTSEYKPTAAGAQTVTVTFQKQRWDEASGSWVNVSGDTDTKTTTVEAEAATADAANNSVSADSESVTSGGMVTVRVSGDRQTAAGLLEGDERFVPAGWASTDNQSGSLSPSDSTFDYKPSEAGAQTVTVTFQKQRWDAASGSWVNVSGDTDTKTTTVEAKAATANAANNRVGADPESIVSGGTATVTVSGDRQSENGVFTGDERFVPAGWTSTAGQSDNLTPTDGSFQYSSSTRGTHTLTTTFQKQQWNSAAGEWEDVVGVIDTKTATVKVIATASDSGNTVGVSPDRVTSGEAVTVRAEGDRQSEDGLTEGDERYIPAGWSSTDGRSGTFIRNGTEYTSEYKPTAAGAQTVTVTFQKQRWDEASGSWVNVSGDTDTKTTTVEAEAATADAANNSVSADSESVTSGGMVTVTVSGDRQTAAGLLEGDERFVPAGWASTDNQSGSLSPSDSTFDYKPSEAGAQTVTVTFQKQRWDAASGSWVNVSGDTDTKTTTVEAKAATANAANNRVSADPASITSGGTVRLLAAGDRQSADGLFEGDERFVPASWESTDGKSGSFTESGLDYLSEYAPSTTGNHTVTVTFQKQIWNGTSWLDDRTVTQTVDVKVNAPSAPSNPSSPAPETPSANGSGAQTTDVIVLVNGKVENAGTATTAKQNGRTVTIVAVDPSKLEAKLAAEGQHAVVTIPIRPDSNVVVGELNGELIKHMEQKQAVLEIRTDKASYKVPAEQIRMDAVAAQIGKDAALQEIKVQIEISEPTEETVKAAENSAVQGQFTIVAPTFNFKVRATYGNSTIEVSKFNVYVERTIAIPDKVDPNKITTGVVIEPDGSARHVPTQVTRSGASYFAKINSLTNSTYAVVWNPIEFSDVAKHWAKSAVNDMGSRMVIDGTGGGKFTPNRDITRAEFAAILVRGLGLKPESGATAFSDVKAADWYSGVINTAYAYQLIDGFQDGTFRPQDKITREQAMLILSKAMVLTGLADTLSVPSADAALKTYGDAYMVAKWAQEGVAGSIRAGIVTGRSADTLAPKANMTRAEVAAIVQRLLQKAELIEVK</sequence>
<feature type="compositionally biased region" description="Polar residues" evidence="1">
    <location>
        <begin position="859"/>
        <end position="873"/>
    </location>
</feature>
<comment type="caution">
    <text evidence="3">The sequence shown here is derived from an EMBL/GenBank/DDBJ whole genome shotgun (WGS) entry which is preliminary data.</text>
</comment>
<feature type="compositionally biased region" description="Polar residues" evidence="1">
    <location>
        <begin position="522"/>
        <end position="536"/>
    </location>
</feature>
<feature type="region of interest" description="Disordered" evidence="1">
    <location>
        <begin position="721"/>
        <end position="744"/>
    </location>
</feature>
<feature type="domain" description="SLH" evidence="2">
    <location>
        <begin position="1280"/>
        <end position="1343"/>
    </location>
</feature>
<evidence type="ECO:0000313" key="4">
    <source>
        <dbReference type="Proteomes" id="UP001596028"/>
    </source>
</evidence>
<feature type="domain" description="SLH" evidence="2">
    <location>
        <begin position="1344"/>
        <end position="1403"/>
    </location>
</feature>
<reference evidence="4" key="1">
    <citation type="journal article" date="2019" name="Int. J. Syst. Evol. Microbiol.">
        <title>The Global Catalogue of Microorganisms (GCM) 10K type strain sequencing project: providing services to taxonomists for standard genome sequencing and annotation.</title>
        <authorList>
            <consortium name="The Broad Institute Genomics Platform"/>
            <consortium name="The Broad Institute Genome Sequencing Center for Infectious Disease"/>
            <person name="Wu L."/>
            <person name="Ma J."/>
        </authorList>
    </citation>
    <scope>NUCLEOTIDE SEQUENCE [LARGE SCALE GENOMIC DNA]</scope>
    <source>
        <strain evidence="4">CCUG 49571</strain>
    </source>
</reference>
<name>A0ABV9F669_9BACL</name>
<organism evidence="3 4">
    <name type="scientific">Cohnella hongkongensis</name>
    <dbReference type="NCBI Taxonomy" id="178337"/>
    <lineage>
        <taxon>Bacteria</taxon>
        <taxon>Bacillati</taxon>
        <taxon>Bacillota</taxon>
        <taxon>Bacilli</taxon>
        <taxon>Bacillales</taxon>
        <taxon>Paenibacillaceae</taxon>
        <taxon>Cohnella</taxon>
    </lineage>
</organism>
<feature type="domain" description="SLH" evidence="2">
    <location>
        <begin position="1411"/>
        <end position="1473"/>
    </location>
</feature>
<protein>
    <submittedName>
        <fullName evidence="3">S-layer homology domain-containing protein</fullName>
    </submittedName>
</protein>
<dbReference type="InterPro" id="IPR051465">
    <property type="entry name" value="Cell_Envelope_Struct_Comp"/>
</dbReference>
<evidence type="ECO:0000313" key="3">
    <source>
        <dbReference type="EMBL" id="MFC4597438.1"/>
    </source>
</evidence>
<dbReference type="RefSeq" id="WP_378092625.1">
    <property type="nucleotide sequence ID" value="NZ_JBHSEP010000002.1"/>
</dbReference>
<keyword evidence="4" id="KW-1185">Reference proteome</keyword>
<dbReference type="EMBL" id="JBHSEP010000002">
    <property type="protein sequence ID" value="MFC4597438.1"/>
    <property type="molecule type" value="Genomic_DNA"/>
</dbReference>
<dbReference type="PANTHER" id="PTHR43308">
    <property type="entry name" value="OUTER MEMBRANE PROTEIN ALPHA-RELATED"/>
    <property type="match status" value="1"/>
</dbReference>
<feature type="region of interest" description="Disordered" evidence="1">
    <location>
        <begin position="272"/>
        <end position="306"/>
    </location>
</feature>